<dbReference type="Proteomes" id="UP001140949">
    <property type="component" value="Unassembled WGS sequence"/>
</dbReference>
<dbReference type="PANTHER" id="PTHR36323:SF1">
    <property type="entry name" value="MYOTUBULARIN-LIKE PROTEIN"/>
    <property type="match status" value="1"/>
</dbReference>
<evidence type="ECO:0000313" key="2">
    <source>
        <dbReference type="EMBL" id="KAJ6809483.1"/>
    </source>
</evidence>
<dbReference type="PANTHER" id="PTHR36323">
    <property type="entry name" value="MYOTUBULARIN-LIKE PROTEIN"/>
    <property type="match status" value="1"/>
</dbReference>
<keyword evidence="3" id="KW-1185">Reference proteome</keyword>
<evidence type="ECO:0000313" key="3">
    <source>
        <dbReference type="Proteomes" id="UP001140949"/>
    </source>
</evidence>
<dbReference type="AlphaFoldDB" id="A0AAX6EZK6"/>
<accession>A0AAX6EZK6</accession>
<name>A0AAX6EZK6_IRIPA</name>
<reference evidence="2" key="2">
    <citation type="submission" date="2023-04" db="EMBL/GenBank/DDBJ databases">
        <authorList>
            <person name="Bruccoleri R.E."/>
            <person name="Oakeley E.J."/>
            <person name="Faust A.-M."/>
            <person name="Dessus-Babus S."/>
            <person name="Altorfer M."/>
            <person name="Burckhardt D."/>
            <person name="Oertli M."/>
            <person name="Naumann U."/>
            <person name="Petersen F."/>
            <person name="Wong J."/>
        </authorList>
    </citation>
    <scope>NUCLEOTIDE SEQUENCE</scope>
    <source>
        <strain evidence="2">GSM-AAB239-AS_SAM_17_03QT</strain>
        <tissue evidence="2">Leaf</tissue>
    </source>
</reference>
<feature type="region of interest" description="Disordered" evidence="1">
    <location>
        <begin position="14"/>
        <end position="149"/>
    </location>
</feature>
<proteinExistence type="predicted"/>
<organism evidence="2 3">
    <name type="scientific">Iris pallida</name>
    <name type="common">Sweet iris</name>
    <dbReference type="NCBI Taxonomy" id="29817"/>
    <lineage>
        <taxon>Eukaryota</taxon>
        <taxon>Viridiplantae</taxon>
        <taxon>Streptophyta</taxon>
        <taxon>Embryophyta</taxon>
        <taxon>Tracheophyta</taxon>
        <taxon>Spermatophyta</taxon>
        <taxon>Magnoliopsida</taxon>
        <taxon>Liliopsida</taxon>
        <taxon>Asparagales</taxon>
        <taxon>Iridaceae</taxon>
        <taxon>Iridoideae</taxon>
        <taxon>Irideae</taxon>
        <taxon>Iris</taxon>
    </lineage>
</organism>
<sequence>MAKKDKYHQKLSSFINPAWCLVPPPPSNTTTTRHHKKSSTTRKQQQCRRSPRAAVEEPASPVVGCMGQVRRCKRRPSSGAAKAAGSVRSDSSSSTSRSRSASPPNPTDRLDNTLKPKGFSTLTRVETVDGMDPPRPVEKKKEEGAQHSSVSLWKRRCGGGAALQLQLQPQVVQICS</sequence>
<protein>
    <submittedName>
        <fullName evidence="2">Uncharacterized protein</fullName>
    </submittedName>
</protein>
<feature type="compositionally biased region" description="Basic residues" evidence="1">
    <location>
        <begin position="32"/>
        <end position="51"/>
    </location>
</feature>
<feature type="compositionally biased region" description="Basic and acidic residues" evidence="1">
    <location>
        <begin position="135"/>
        <end position="145"/>
    </location>
</feature>
<reference evidence="2" key="1">
    <citation type="journal article" date="2023" name="GigaByte">
        <title>Genome assembly of the bearded iris, Iris pallida Lam.</title>
        <authorList>
            <person name="Bruccoleri R.E."/>
            <person name="Oakeley E.J."/>
            <person name="Faust A.M.E."/>
            <person name="Altorfer M."/>
            <person name="Dessus-Babus S."/>
            <person name="Burckhardt D."/>
            <person name="Oertli M."/>
            <person name="Naumann U."/>
            <person name="Petersen F."/>
            <person name="Wong J."/>
        </authorList>
    </citation>
    <scope>NUCLEOTIDE SEQUENCE</scope>
    <source>
        <strain evidence="2">GSM-AAB239-AS_SAM_17_03QT</strain>
    </source>
</reference>
<gene>
    <name evidence="2" type="ORF">M6B38_161665</name>
</gene>
<dbReference type="EMBL" id="JANAVB010033016">
    <property type="protein sequence ID" value="KAJ6809483.1"/>
    <property type="molecule type" value="Genomic_DNA"/>
</dbReference>
<evidence type="ECO:0000256" key="1">
    <source>
        <dbReference type="SAM" id="MobiDB-lite"/>
    </source>
</evidence>
<comment type="caution">
    <text evidence="2">The sequence shown here is derived from an EMBL/GenBank/DDBJ whole genome shotgun (WGS) entry which is preliminary data.</text>
</comment>
<feature type="compositionally biased region" description="Low complexity" evidence="1">
    <location>
        <begin position="83"/>
        <end position="102"/>
    </location>
</feature>